<reference evidence="1" key="1">
    <citation type="submission" date="2020-04" db="EMBL/GenBank/DDBJ databases">
        <authorList>
            <person name="Chiriac C."/>
            <person name="Salcher M."/>
            <person name="Ghai R."/>
            <person name="Kavagutti S V."/>
        </authorList>
    </citation>
    <scope>NUCLEOTIDE SEQUENCE</scope>
</reference>
<sequence length="135" mass="15367">MSGFFTKFELSMLRRDMAQTLGPCTLEIFRQADSESETGGPDLADVALKDPSGKVLHIPYRIRPLRTPRTQVQGEQTVVVADWEIKLPWEFTARIAQGDVFKAEEQGSVYTVHFVDDRPDATLCRVEVLRKERAR</sequence>
<gene>
    <name evidence="1" type="ORF">UFOVP349_10</name>
</gene>
<organism evidence="1">
    <name type="scientific">uncultured Caudovirales phage</name>
    <dbReference type="NCBI Taxonomy" id="2100421"/>
    <lineage>
        <taxon>Viruses</taxon>
        <taxon>Duplodnaviria</taxon>
        <taxon>Heunggongvirae</taxon>
        <taxon>Uroviricota</taxon>
        <taxon>Caudoviricetes</taxon>
        <taxon>Peduoviridae</taxon>
        <taxon>Maltschvirus</taxon>
        <taxon>Maltschvirus maltsch</taxon>
    </lineage>
</organism>
<proteinExistence type="predicted"/>
<accession>A0A6J5LWS5</accession>
<name>A0A6J5LWS5_9CAUD</name>
<dbReference type="EMBL" id="LR796357">
    <property type="protein sequence ID" value="CAB4139074.1"/>
    <property type="molecule type" value="Genomic_DNA"/>
</dbReference>
<protein>
    <submittedName>
        <fullName evidence="1">Uncharacterized protein</fullName>
    </submittedName>
</protein>
<evidence type="ECO:0000313" key="1">
    <source>
        <dbReference type="EMBL" id="CAB4139074.1"/>
    </source>
</evidence>